<feature type="transmembrane region" description="Helical" evidence="7">
    <location>
        <begin position="48"/>
        <end position="67"/>
    </location>
</feature>
<evidence type="ECO:0000256" key="1">
    <source>
        <dbReference type="ARBA" id="ARBA00004651"/>
    </source>
</evidence>
<accession>A0A6N8KVK8</accession>
<protein>
    <submittedName>
        <fullName evidence="9">DUF421 domain-containing protein</fullName>
    </submittedName>
</protein>
<name>A0A6N8KVK8_9SPHI</name>
<evidence type="ECO:0000256" key="4">
    <source>
        <dbReference type="ARBA" id="ARBA00022692"/>
    </source>
</evidence>
<reference evidence="9 10" key="1">
    <citation type="submission" date="2019-12" db="EMBL/GenBank/DDBJ databases">
        <authorList>
            <person name="Dong K."/>
        </authorList>
    </citation>
    <scope>NUCLEOTIDE SEQUENCE [LARGE SCALE GENOMIC DNA]</scope>
    <source>
        <strain evidence="9 10">JCM 31225</strain>
    </source>
</reference>
<dbReference type="Pfam" id="PF04239">
    <property type="entry name" value="DUF421"/>
    <property type="match status" value="1"/>
</dbReference>
<dbReference type="Proteomes" id="UP000435036">
    <property type="component" value="Unassembled WGS sequence"/>
</dbReference>
<comment type="subcellular location">
    <subcellularLocation>
        <location evidence="1">Cell membrane</location>
        <topology evidence="1">Multi-pass membrane protein</topology>
    </subcellularLocation>
</comment>
<dbReference type="Gene3D" id="3.30.240.20">
    <property type="entry name" value="bsu07140 like domains"/>
    <property type="match status" value="1"/>
</dbReference>
<dbReference type="RefSeq" id="WP_160368143.1">
    <property type="nucleotide sequence ID" value="NZ_WSQA01000003.1"/>
</dbReference>
<organism evidence="9 10">
    <name type="scientific">Sphingobacterium humi</name>
    <dbReference type="NCBI Taxonomy" id="1796905"/>
    <lineage>
        <taxon>Bacteria</taxon>
        <taxon>Pseudomonadati</taxon>
        <taxon>Bacteroidota</taxon>
        <taxon>Sphingobacteriia</taxon>
        <taxon>Sphingobacteriales</taxon>
        <taxon>Sphingobacteriaceae</taxon>
        <taxon>Sphingobacterium</taxon>
    </lineage>
</organism>
<dbReference type="GO" id="GO:0005886">
    <property type="term" value="C:plasma membrane"/>
    <property type="evidence" value="ECO:0007669"/>
    <property type="project" value="UniProtKB-SubCell"/>
</dbReference>
<feature type="transmembrane region" description="Helical" evidence="7">
    <location>
        <begin position="17"/>
        <end position="36"/>
    </location>
</feature>
<sequence>MRLNIESIILDGVEWEFMLEIISRTLLMFLIILLVLRLSGRRGVRQLTLFEVAIILGMGSAAGDPMFQDDIPILYGFIVLLTIILFYKLVTWLTRKSTWFNVVLEGKPMCIVKDGMFEIKKENDSDFSKMEFFAELRNHSVEHLGQLRTALLEVDGSMSLLYYPKDDRRYGLPLFPGQYEKIDPTRHSGPFACMFCGNVLERVAAEDSVCPRCDRRDWTLAINVGRD</sequence>
<evidence type="ECO:0000256" key="5">
    <source>
        <dbReference type="ARBA" id="ARBA00022989"/>
    </source>
</evidence>
<dbReference type="EMBL" id="WSQA01000003">
    <property type="protein sequence ID" value="MVZ61490.1"/>
    <property type="molecule type" value="Genomic_DNA"/>
</dbReference>
<evidence type="ECO:0000256" key="7">
    <source>
        <dbReference type="SAM" id="Phobius"/>
    </source>
</evidence>
<evidence type="ECO:0000256" key="2">
    <source>
        <dbReference type="ARBA" id="ARBA00006448"/>
    </source>
</evidence>
<keyword evidence="4 7" id="KW-0812">Transmembrane</keyword>
<evidence type="ECO:0000259" key="8">
    <source>
        <dbReference type="Pfam" id="PF04239"/>
    </source>
</evidence>
<dbReference type="InterPro" id="IPR023090">
    <property type="entry name" value="UPF0702_alpha/beta_dom_sf"/>
</dbReference>
<dbReference type="InterPro" id="IPR007353">
    <property type="entry name" value="DUF421"/>
</dbReference>
<feature type="domain" description="YetF C-terminal" evidence="8">
    <location>
        <begin position="96"/>
        <end position="165"/>
    </location>
</feature>
<dbReference type="PANTHER" id="PTHR34582">
    <property type="entry name" value="UPF0702 TRANSMEMBRANE PROTEIN YCAP"/>
    <property type="match status" value="1"/>
</dbReference>
<dbReference type="PANTHER" id="PTHR34582:SF6">
    <property type="entry name" value="UPF0702 TRANSMEMBRANE PROTEIN YCAP"/>
    <property type="match status" value="1"/>
</dbReference>
<dbReference type="OrthoDB" id="6538282at2"/>
<evidence type="ECO:0000313" key="9">
    <source>
        <dbReference type="EMBL" id="MVZ61490.1"/>
    </source>
</evidence>
<keyword evidence="10" id="KW-1185">Reference proteome</keyword>
<evidence type="ECO:0000313" key="10">
    <source>
        <dbReference type="Proteomes" id="UP000435036"/>
    </source>
</evidence>
<keyword evidence="6 7" id="KW-0472">Membrane</keyword>
<evidence type="ECO:0000256" key="3">
    <source>
        <dbReference type="ARBA" id="ARBA00022475"/>
    </source>
</evidence>
<keyword evidence="5 7" id="KW-1133">Transmembrane helix</keyword>
<feature type="transmembrane region" description="Helical" evidence="7">
    <location>
        <begin position="73"/>
        <end position="90"/>
    </location>
</feature>
<comment type="caution">
    <text evidence="9">The sequence shown here is derived from an EMBL/GenBank/DDBJ whole genome shotgun (WGS) entry which is preliminary data.</text>
</comment>
<proteinExistence type="inferred from homology"/>
<evidence type="ECO:0000256" key="6">
    <source>
        <dbReference type="ARBA" id="ARBA00023136"/>
    </source>
</evidence>
<gene>
    <name evidence="9" type="ORF">GQF63_05605</name>
</gene>
<keyword evidence="3" id="KW-1003">Cell membrane</keyword>
<dbReference type="AlphaFoldDB" id="A0A6N8KVK8"/>
<comment type="similarity">
    <text evidence="2">Belongs to the UPF0702 family.</text>
</comment>